<dbReference type="PANTHER" id="PTHR33223:SF11">
    <property type="entry name" value="ELEMENT PROTEIN, PUTATIVE-RELATED"/>
    <property type="match status" value="1"/>
</dbReference>
<feature type="domain" description="Retrotransposon gag" evidence="2">
    <location>
        <begin position="55"/>
        <end position="124"/>
    </location>
</feature>
<evidence type="ECO:0000259" key="2">
    <source>
        <dbReference type="Pfam" id="PF03732"/>
    </source>
</evidence>
<sequence length="474" mass="54388">MWSCEQYVGTDYIISVVHSTHISNDYGLDESLLRAQAMLIDLCTLQDGNALYLPWSDVEDKFVNRFFPPSRYIEAKAEISTFRQGPDKPFCEAWEQFNSLLRRCLHHGFEDIAQLNIFCNGLRPDTKMILDAAAGGTMMSVEAEQATIIIEALASTDHQAQHNRQTVQRKGMLDLSTTDAILAQNKILTQQMEALTKQMANLPEQLKAVQSSPSQQQPMRCNFCGGDHPDGHWVENNQGQNFGWKQDAGPSHRQPPYQHQQQNPSVYERTAKLEDTLEKFIQASITNQKNTEASIINLETQVGQLAKQLSDQQAGHFLANTQTNPKEHCKSITTRSGKIVGRGIRDNLVVEEEVLERKENKKEKNECKGEEEKNKSEYVNKREEKNRNKEKKREKGEKQVPQLKNLPYPQNPSKKDKERQFARFMDIFKRLQINIPFVEAMEQMPTYAKFMKDLLTKKKDFLKKQKSLKQGAVL</sequence>
<gene>
    <name evidence="3" type="ORF">VNO78_15726</name>
</gene>
<feature type="region of interest" description="Disordered" evidence="1">
    <location>
        <begin position="230"/>
        <end position="264"/>
    </location>
</feature>
<evidence type="ECO:0000313" key="4">
    <source>
        <dbReference type="Proteomes" id="UP001386955"/>
    </source>
</evidence>
<reference evidence="3 4" key="1">
    <citation type="submission" date="2024-01" db="EMBL/GenBank/DDBJ databases">
        <title>The genomes of 5 underutilized Papilionoideae crops provide insights into root nodulation and disease resistanc.</title>
        <authorList>
            <person name="Jiang F."/>
        </authorList>
    </citation>
    <scope>NUCLEOTIDE SEQUENCE [LARGE SCALE GENOMIC DNA]</scope>
    <source>
        <strain evidence="3">DUOXIRENSHENG_FW03</strain>
        <tissue evidence="3">Leaves</tissue>
    </source>
</reference>
<feature type="region of interest" description="Disordered" evidence="1">
    <location>
        <begin position="355"/>
        <end position="417"/>
    </location>
</feature>
<evidence type="ECO:0000313" key="3">
    <source>
        <dbReference type="EMBL" id="KAK7395179.1"/>
    </source>
</evidence>
<dbReference type="PANTHER" id="PTHR33223">
    <property type="entry name" value="CCHC-TYPE DOMAIN-CONTAINING PROTEIN"/>
    <property type="match status" value="1"/>
</dbReference>
<comment type="caution">
    <text evidence="3">The sequence shown here is derived from an EMBL/GenBank/DDBJ whole genome shotgun (WGS) entry which is preliminary data.</text>
</comment>
<proteinExistence type="predicted"/>
<dbReference type="EMBL" id="JAYMYS010000004">
    <property type="protein sequence ID" value="KAK7395179.1"/>
    <property type="molecule type" value="Genomic_DNA"/>
</dbReference>
<dbReference type="Pfam" id="PF03732">
    <property type="entry name" value="Retrotrans_gag"/>
    <property type="match status" value="1"/>
</dbReference>
<keyword evidence="4" id="KW-1185">Reference proteome</keyword>
<feature type="compositionally biased region" description="Basic and acidic residues" evidence="1">
    <location>
        <begin position="355"/>
        <end position="398"/>
    </location>
</feature>
<organism evidence="3 4">
    <name type="scientific">Psophocarpus tetragonolobus</name>
    <name type="common">Winged bean</name>
    <name type="synonym">Dolichos tetragonolobus</name>
    <dbReference type="NCBI Taxonomy" id="3891"/>
    <lineage>
        <taxon>Eukaryota</taxon>
        <taxon>Viridiplantae</taxon>
        <taxon>Streptophyta</taxon>
        <taxon>Embryophyta</taxon>
        <taxon>Tracheophyta</taxon>
        <taxon>Spermatophyta</taxon>
        <taxon>Magnoliopsida</taxon>
        <taxon>eudicotyledons</taxon>
        <taxon>Gunneridae</taxon>
        <taxon>Pentapetalae</taxon>
        <taxon>rosids</taxon>
        <taxon>fabids</taxon>
        <taxon>Fabales</taxon>
        <taxon>Fabaceae</taxon>
        <taxon>Papilionoideae</taxon>
        <taxon>50 kb inversion clade</taxon>
        <taxon>NPAAA clade</taxon>
        <taxon>indigoferoid/millettioid clade</taxon>
        <taxon>Phaseoleae</taxon>
        <taxon>Psophocarpus</taxon>
    </lineage>
</organism>
<name>A0AAN9SGJ8_PSOTE</name>
<evidence type="ECO:0000256" key="1">
    <source>
        <dbReference type="SAM" id="MobiDB-lite"/>
    </source>
</evidence>
<protein>
    <recommendedName>
        <fullName evidence="2">Retrotransposon gag domain-containing protein</fullName>
    </recommendedName>
</protein>
<dbReference type="InterPro" id="IPR005162">
    <property type="entry name" value="Retrotrans_gag_dom"/>
</dbReference>
<dbReference type="Proteomes" id="UP001386955">
    <property type="component" value="Unassembled WGS sequence"/>
</dbReference>
<dbReference type="AlphaFoldDB" id="A0AAN9SGJ8"/>
<accession>A0AAN9SGJ8</accession>